<evidence type="ECO:0000313" key="2">
    <source>
        <dbReference type="EMBL" id="TFK49968.1"/>
    </source>
</evidence>
<keyword evidence="3" id="KW-1185">Reference proteome</keyword>
<dbReference type="EMBL" id="ML213514">
    <property type="protein sequence ID" value="TFK49968.1"/>
    <property type="molecule type" value="Genomic_DNA"/>
</dbReference>
<evidence type="ECO:0000313" key="3">
    <source>
        <dbReference type="Proteomes" id="UP000305948"/>
    </source>
</evidence>
<dbReference type="PANTHER" id="PTHR34310:SF9">
    <property type="entry name" value="BLR5716 PROTEIN"/>
    <property type="match status" value="1"/>
</dbReference>
<dbReference type="Proteomes" id="UP000305948">
    <property type="component" value="Unassembled WGS sequence"/>
</dbReference>
<proteinExistence type="predicted"/>
<organism evidence="2 3">
    <name type="scientific">Heliocybe sulcata</name>
    <dbReference type="NCBI Taxonomy" id="5364"/>
    <lineage>
        <taxon>Eukaryota</taxon>
        <taxon>Fungi</taxon>
        <taxon>Dikarya</taxon>
        <taxon>Basidiomycota</taxon>
        <taxon>Agaricomycotina</taxon>
        <taxon>Agaricomycetes</taxon>
        <taxon>Gloeophyllales</taxon>
        <taxon>Gloeophyllaceae</taxon>
        <taxon>Heliocybe</taxon>
    </lineage>
</organism>
<protein>
    <submittedName>
        <fullName evidence="2">DUF427-domain-containing protein</fullName>
    </submittedName>
</protein>
<dbReference type="OrthoDB" id="18996at2759"/>
<feature type="domain" description="DUF427" evidence="1">
    <location>
        <begin position="21"/>
        <end position="65"/>
    </location>
</feature>
<evidence type="ECO:0000259" key="1">
    <source>
        <dbReference type="Pfam" id="PF04248"/>
    </source>
</evidence>
<accession>A0A5C3N1N4</accession>
<dbReference type="InterPro" id="IPR007361">
    <property type="entry name" value="DUF427"/>
</dbReference>
<dbReference type="InterPro" id="IPR038694">
    <property type="entry name" value="DUF427_sf"/>
</dbReference>
<reference evidence="2 3" key="1">
    <citation type="journal article" date="2019" name="Nat. Ecol. Evol.">
        <title>Megaphylogeny resolves global patterns of mushroom evolution.</title>
        <authorList>
            <person name="Varga T."/>
            <person name="Krizsan K."/>
            <person name="Foldi C."/>
            <person name="Dima B."/>
            <person name="Sanchez-Garcia M."/>
            <person name="Sanchez-Ramirez S."/>
            <person name="Szollosi G.J."/>
            <person name="Szarkandi J.G."/>
            <person name="Papp V."/>
            <person name="Albert L."/>
            <person name="Andreopoulos W."/>
            <person name="Angelini C."/>
            <person name="Antonin V."/>
            <person name="Barry K.W."/>
            <person name="Bougher N.L."/>
            <person name="Buchanan P."/>
            <person name="Buyck B."/>
            <person name="Bense V."/>
            <person name="Catcheside P."/>
            <person name="Chovatia M."/>
            <person name="Cooper J."/>
            <person name="Damon W."/>
            <person name="Desjardin D."/>
            <person name="Finy P."/>
            <person name="Geml J."/>
            <person name="Haridas S."/>
            <person name="Hughes K."/>
            <person name="Justo A."/>
            <person name="Karasinski D."/>
            <person name="Kautmanova I."/>
            <person name="Kiss B."/>
            <person name="Kocsube S."/>
            <person name="Kotiranta H."/>
            <person name="LaButti K.M."/>
            <person name="Lechner B.E."/>
            <person name="Liimatainen K."/>
            <person name="Lipzen A."/>
            <person name="Lukacs Z."/>
            <person name="Mihaltcheva S."/>
            <person name="Morgado L.N."/>
            <person name="Niskanen T."/>
            <person name="Noordeloos M.E."/>
            <person name="Ohm R.A."/>
            <person name="Ortiz-Santana B."/>
            <person name="Ovrebo C."/>
            <person name="Racz N."/>
            <person name="Riley R."/>
            <person name="Savchenko A."/>
            <person name="Shiryaev A."/>
            <person name="Soop K."/>
            <person name="Spirin V."/>
            <person name="Szebenyi C."/>
            <person name="Tomsovsky M."/>
            <person name="Tulloss R.E."/>
            <person name="Uehling J."/>
            <person name="Grigoriev I.V."/>
            <person name="Vagvolgyi C."/>
            <person name="Papp T."/>
            <person name="Martin F.M."/>
            <person name="Miettinen O."/>
            <person name="Hibbett D.S."/>
            <person name="Nagy L.G."/>
        </authorList>
    </citation>
    <scope>NUCLEOTIDE SEQUENCE [LARGE SCALE GENOMIC DNA]</scope>
    <source>
        <strain evidence="2 3">OMC1185</strain>
    </source>
</reference>
<dbReference type="Pfam" id="PF04248">
    <property type="entry name" value="NTP_transf_9"/>
    <property type="match status" value="2"/>
</dbReference>
<dbReference type="AlphaFoldDB" id="A0A5C3N1N4"/>
<name>A0A5C3N1N4_9AGAM</name>
<sequence length="250" mass="28268">MPPSFVTNGSLPYVETSPKRVRVFFNDTCIADSRAAKLVWEHGHYPQYYFPAAAISSMYLEQGKEAGLYDVVVGNERAEGAATKPASGPLEGLVKIAPGTQKGAFKWLEEEWELKGHPRDPYKRVDVLPSSRHVRVEVDGVEVANSHQPRLLFETHLITRYYIPRSDIRADLLEESQLTTYCPYKGTASYFNVKLPSGKTVENIVWYYPKPYPECSDVEGCVAFYDEKVDVWVDGEKVPRPETPFRNVSA</sequence>
<dbReference type="STRING" id="5364.A0A5C3N1N4"/>
<dbReference type="Gene3D" id="2.170.150.40">
    <property type="entry name" value="Domain of unknown function (DUF427)"/>
    <property type="match status" value="2"/>
</dbReference>
<feature type="domain" description="DUF427" evidence="1">
    <location>
        <begin position="134"/>
        <end position="227"/>
    </location>
</feature>
<dbReference type="PANTHER" id="PTHR34310">
    <property type="entry name" value="DUF427 DOMAIN PROTEIN (AFU_ORTHOLOGUE AFUA_3G02220)"/>
    <property type="match status" value="1"/>
</dbReference>
<gene>
    <name evidence="2" type="ORF">OE88DRAFT_1632018</name>
</gene>